<feature type="region of interest" description="Disordered" evidence="1">
    <location>
        <begin position="44"/>
        <end position="79"/>
    </location>
</feature>
<dbReference type="InterPro" id="IPR006119">
    <property type="entry name" value="Resolv_N"/>
</dbReference>
<dbReference type="OrthoDB" id="9797501at2"/>
<reference evidence="3 4" key="1">
    <citation type="submission" date="2019-01" db="EMBL/GenBank/DDBJ databases">
        <title>Draft genome sequence of Dictyobacter sp. Uno17.</title>
        <authorList>
            <person name="Wang C.M."/>
            <person name="Zheng Y."/>
            <person name="Sakai Y."/>
            <person name="Abe K."/>
            <person name="Yokota A."/>
            <person name="Yabe S."/>
        </authorList>
    </citation>
    <scope>NUCLEOTIDE SEQUENCE [LARGE SCALE GENOMIC DNA]</scope>
    <source>
        <strain evidence="3 4">Uno17</strain>
    </source>
</reference>
<feature type="domain" description="Resolvase/invertase-type recombinase catalytic" evidence="2">
    <location>
        <begin position="5"/>
        <end position="46"/>
    </location>
</feature>
<protein>
    <recommendedName>
        <fullName evidence="2">Resolvase/invertase-type recombinase catalytic domain-containing protein</fullName>
    </recommendedName>
</protein>
<sequence>MSQTIAYLRTSTDKQDLSNQKLEILDWARKKDLKIDAFVEITISSAPPTQSSGAQGAKESRGDLRSGRSASDQVGQCVT</sequence>
<comment type="caution">
    <text evidence="3">The sequence shown here is derived from an EMBL/GenBank/DDBJ whole genome shotgun (WGS) entry which is preliminary data.</text>
</comment>
<dbReference type="Proteomes" id="UP000322530">
    <property type="component" value="Unassembled WGS sequence"/>
</dbReference>
<accession>A0A5A5TJ69</accession>
<dbReference type="Gene3D" id="3.40.50.1390">
    <property type="entry name" value="Resolvase, N-terminal catalytic domain"/>
    <property type="match status" value="1"/>
</dbReference>
<evidence type="ECO:0000256" key="1">
    <source>
        <dbReference type="SAM" id="MobiDB-lite"/>
    </source>
</evidence>
<name>A0A5A5TJ69_9CHLR</name>
<organism evidence="3 4">
    <name type="scientific">Dictyobacter arantiisoli</name>
    <dbReference type="NCBI Taxonomy" id="2014874"/>
    <lineage>
        <taxon>Bacteria</taxon>
        <taxon>Bacillati</taxon>
        <taxon>Chloroflexota</taxon>
        <taxon>Ktedonobacteria</taxon>
        <taxon>Ktedonobacterales</taxon>
        <taxon>Dictyobacteraceae</taxon>
        <taxon>Dictyobacter</taxon>
    </lineage>
</organism>
<feature type="compositionally biased region" description="Polar residues" evidence="1">
    <location>
        <begin position="68"/>
        <end position="79"/>
    </location>
</feature>
<dbReference type="SUPFAM" id="SSF53041">
    <property type="entry name" value="Resolvase-like"/>
    <property type="match status" value="1"/>
</dbReference>
<dbReference type="EMBL" id="BIXY01000092">
    <property type="protein sequence ID" value="GCF11043.1"/>
    <property type="molecule type" value="Genomic_DNA"/>
</dbReference>
<gene>
    <name evidence="3" type="ORF">KDI_46070</name>
</gene>
<evidence type="ECO:0000313" key="4">
    <source>
        <dbReference type="Proteomes" id="UP000322530"/>
    </source>
</evidence>
<dbReference type="InterPro" id="IPR036162">
    <property type="entry name" value="Resolvase-like_N_sf"/>
</dbReference>
<dbReference type="RefSeq" id="WP_149403892.1">
    <property type="nucleotide sequence ID" value="NZ_BIXY01000092.1"/>
</dbReference>
<proteinExistence type="predicted"/>
<keyword evidence="4" id="KW-1185">Reference proteome</keyword>
<dbReference type="AlphaFoldDB" id="A0A5A5TJ69"/>
<dbReference type="Pfam" id="PF00239">
    <property type="entry name" value="Resolvase"/>
    <property type="match status" value="1"/>
</dbReference>
<feature type="compositionally biased region" description="Polar residues" evidence="1">
    <location>
        <begin position="44"/>
        <end position="54"/>
    </location>
</feature>
<dbReference type="GO" id="GO:0000150">
    <property type="term" value="F:DNA strand exchange activity"/>
    <property type="evidence" value="ECO:0007669"/>
    <property type="project" value="InterPro"/>
</dbReference>
<evidence type="ECO:0000259" key="2">
    <source>
        <dbReference type="Pfam" id="PF00239"/>
    </source>
</evidence>
<dbReference type="GO" id="GO:0003677">
    <property type="term" value="F:DNA binding"/>
    <property type="evidence" value="ECO:0007669"/>
    <property type="project" value="InterPro"/>
</dbReference>
<evidence type="ECO:0000313" key="3">
    <source>
        <dbReference type="EMBL" id="GCF11043.1"/>
    </source>
</evidence>